<name>A0A061S8S9_9CHLO</name>
<feature type="non-terminal residue" evidence="1">
    <location>
        <position position="66"/>
    </location>
</feature>
<accession>A0A061S8S9</accession>
<protein>
    <submittedName>
        <fullName evidence="1">Uncharacterized protein</fullName>
    </submittedName>
</protein>
<sequence length="66" mass="6992">VCAAGRRETDRWGRRLAGTVTPARGLSRQPVRPRAVLVPPSTRILCLGSAPAQPSLSRPTFTALAA</sequence>
<dbReference type="EMBL" id="GBEZ01003567">
    <property type="protein sequence ID" value="JAC81582.1"/>
    <property type="molecule type" value="Transcribed_RNA"/>
</dbReference>
<gene>
    <name evidence="1" type="ORF">TSPGSL018_7590</name>
</gene>
<proteinExistence type="predicted"/>
<organism evidence="1">
    <name type="scientific">Tetraselmis sp. GSL018</name>
    <dbReference type="NCBI Taxonomy" id="582737"/>
    <lineage>
        <taxon>Eukaryota</taxon>
        <taxon>Viridiplantae</taxon>
        <taxon>Chlorophyta</taxon>
        <taxon>core chlorophytes</taxon>
        <taxon>Chlorodendrophyceae</taxon>
        <taxon>Chlorodendrales</taxon>
        <taxon>Chlorodendraceae</taxon>
        <taxon>Tetraselmis</taxon>
    </lineage>
</organism>
<reference evidence="1" key="1">
    <citation type="submission" date="2014-05" db="EMBL/GenBank/DDBJ databases">
        <title>The transcriptome of the halophilic microalga Tetraselmis sp. GSL018 isolated from the Great Salt Lake, Utah.</title>
        <authorList>
            <person name="Jinkerson R.E."/>
            <person name="D'Adamo S."/>
            <person name="Posewitz M.C."/>
        </authorList>
    </citation>
    <scope>NUCLEOTIDE SEQUENCE</scope>
    <source>
        <strain evidence="1">GSL018</strain>
    </source>
</reference>
<dbReference type="AlphaFoldDB" id="A0A061S8S9"/>
<feature type="non-terminal residue" evidence="1">
    <location>
        <position position="1"/>
    </location>
</feature>
<evidence type="ECO:0000313" key="1">
    <source>
        <dbReference type="EMBL" id="JAC81582.1"/>
    </source>
</evidence>